<evidence type="ECO:0000313" key="2">
    <source>
        <dbReference type="Proteomes" id="UP000199524"/>
    </source>
</evidence>
<dbReference type="InterPro" id="IPR016181">
    <property type="entry name" value="Acyl_CoA_acyltransferase"/>
</dbReference>
<protein>
    <recommendedName>
        <fullName evidence="3">N-acetyltransferase domain-containing protein</fullName>
    </recommendedName>
</protein>
<organism evidence="1 2">
    <name type="scientific">Pseudomonas asplenii</name>
    <dbReference type="NCBI Taxonomy" id="53407"/>
    <lineage>
        <taxon>Bacteria</taxon>
        <taxon>Pseudomonadati</taxon>
        <taxon>Pseudomonadota</taxon>
        <taxon>Gammaproteobacteria</taxon>
        <taxon>Pseudomonadales</taxon>
        <taxon>Pseudomonadaceae</taxon>
        <taxon>Pseudomonas</taxon>
    </lineage>
</organism>
<sequence>MSAISSNSKHRIVWVWGQITPQLRSELIAFWADNGALADPCEAWRRTFEVASVVLDEEGRLAGVCSVYCAYSPGAGAFYWFYRTFIRTDCRDVGLAPRLFAHTFEQLALAYADEPQAPVGVMIVVENPKLHTAAGIRVIERAGFQHLGIDDSGQSVWHRLFRPLEQEPAR</sequence>
<dbReference type="AlphaFoldDB" id="A0A1H1VL46"/>
<keyword evidence="2" id="KW-1185">Reference proteome</keyword>
<name>A0A1H1VL46_9PSED</name>
<dbReference type="RefSeq" id="WP_157696378.1">
    <property type="nucleotide sequence ID" value="NZ_LT629777.1"/>
</dbReference>
<dbReference type="GeneID" id="300207982"/>
<dbReference type="Proteomes" id="UP000199524">
    <property type="component" value="Chromosome I"/>
</dbReference>
<gene>
    <name evidence="1" type="ORF">SAMN05216598_3019</name>
</gene>
<evidence type="ECO:0008006" key="3">
    <source>
        <dbReference type="Google" id="ProtNLM"/>
    </source>
</evidence>
<evidence type="ECO:0000313" key="1">
    <source>
        <dbReference type="EMBL" id="SDS85638.1"/>
    </source>
</evidence>
<dbReference type="SUPFAM" id="SSF55729">
    <property type="entry name" value="Acyl-CoA N-acyltransferases (Nat)"/>
    <property type="match status" value="1"/>
</dbReference>
<proteinExistence type="predicted"/>
<dbReference type="Gene3D" id="3.40.630.30">
    <property type="match status" value="1"/>
</dbReference>
<dbReference type="EMBL" id="LT629777">
    <property type="protein sequence ID" value="SDS85638.1"/>
    <property type="molecule type" value="Genomic_DNA"/>
</dbReference>
<accession>A0A1H1VL46</accession>
<reference evidence="2" key="1">
    <citation type="submission" date="2016-10" db="EMBL/GenBank/DDBJ databases">
        <authorList>
            <person name="Varghese N."/>
            <person name="Submissions S."/>
        </authorList>
    </citation>
    <scope>NUCLEOTIDE SEQUENCE [LARGE SCALE GENOMIC DNA]</scope>
    <source>
        <strain evidence="2">ATCC 23835</strain>
    </source>
</reference>